<evidence type="ECO:0000256" key="1">
    <source>
        <dbReference type="SAM" id="SignalP"/>
    </source>
</evidence>
<dbReference type="RefSeq" id="WP_235312480.1">
    <property type="nucleotide sequence ID" value="NZ_JAKGAS010000005.1"/>
</dbReference>
<organism evidence="2 3">
    <name type="scientific">Paraglaciecola algarum</name>
    <dbReference type="NCBI Taxonomy" id="3050085"/>
    <lineage>
        <taxon>Bacteria</taxon>
        <taxon>Pseudomonadati</taxon>
        <taxon>Pseudomonadota</taxon>
        <taxon>Gammaproteobacteria</taxon>
        <taxon>Alteromonadales</taxon>
        <taxon>Alteromonadaceae</taxon>
        <taxon>Paraglaciecola</taxon>
    </lineage>
</organism>
<evidence type="ECO:0008006" key="4">
    <source>
        <dbReference type="Google" id="ProtNLM"/>
    </source>
</evidence>
<dbReference type="EMBL" id="JAKGAS010000005">
    <property type="protein sequence ID" value="MCF2948587.1"/>
    <property type="molecule type" value="Genomic_DNA"/>
</dbReference>
<evidence type="ECO:0000313" key="3">
    <source>
        <dbReference type="Proteomes" id="UP001521137"/>
    </source>
</evidence>
<gene>
    <name evidence="2" type="ORF">L0668_10755</name>
</gene>
<accession>A0ABS9D876</accession>
<proteinExistence type="predicted"/>
<feature type="chain" id="PRO_5047292493" description="Ricin B lectin domain-containing protein" evidence="1">
    <location>
        <begin position="22"/>
        <end position="453"/>
    </location>
</feature>
<evidence type="ECO:0000313" key="2">
    <source>
        <dbReference type="EMBL" id="MCF2948587.1"/>
    </source>
</evidence>
<comment type="caution">
    <text evidence="2">The sequence shown here is derived from an EMBL/GenBank/DDBJ whole genome shotgun (WGS) entry which is preliminary data.</text>
</comment>
<reference evidence="2 3" key="1">
    <citation type="submission" date="2022-01" db="EMBL/GenBank/DDBJ databases">
        <title>Paraglaciecola sp. G1-23.</title>
        <authorList>
            <person name="Jin M.S."/>
            <person name="Han D.M."/>
            <person name="Kim H.M."/>
            <person name="Jeon C.O."/>
        </authorList>
    </citation>
    <scope>NUCLEOTIDE SEQUENCE [LARGE SCALE GENOMIC DNA]</scope>
    <source>
        <strain evidence="2 3">G1-23</strain>
    </source>
</reference>
<keyword evidence="1" id="KW-0732">Signal</keyword>
<keyword evidence="3" id="KW-1185">Reference proteome</keyword>
<dbReference type="Proteomes" id="UP001521137">
    <property type="component" value="Unassembled WGS sequence"/>
</dbReference>
<protein>
    <recommendedName>
        <fullName evidence="4">Ricin B lectin domain-containing protein</fullName>
    </recommendedName>
</protein>
<feature type="signal peptide" evidence="1">
    <location>
        <begin position="1"/>
        <end position="21"/>
    </location>
</feature>
<sequence length="453" mass="52153">MSIFHKLLLATAIFFSVFSQARGADYCFDFASPVNFLDFIIQDEAPAITSDLKFSEQGSFIACHKMPVSWLKPRFEKRRTLVLDWINRQQVNTGITSQQACAQYAGSSDALERASQLAKVALDKDGFTHCELTDYPTDVHLTWCNSGNITQAVAHLRQRRETMLACVNKLQIDWHQIVEDHPDVNSPEPTPQQPELVSGPKLIYPSQRNSVMNNAINDKISWQFRWKFVPQATRYEVKVEVGSELYLSKIVPATYRTLQHNSNGHIKPEFLNNWRWSVRTEKNGTWSDWSSQRFTVRPYMVEPVNKFGLDYYQLSGGYINLTLGWEQKVIPNSREVISGKIKLIVQSKPEQQLKVQFERFDGEAELYSIRGFAKFWGKEWHDIGFLNGNMEFSGFQSFWKIETRPKGYLQIKTSDGNEAIEIMDPVGQDSTLLLQWKPTSDAGRQAFNIQKVR</sequence>
<name>A0ABS9D876_9ALTE</name>